<dbReference type="InterPro" id="IPR021747">
    <property type="entry name" value="DUF3313"/>
</dbReference>
<dbReference type="RefSeq" id="WP_056126763.1">
    <property type="nucleotide sequence ID" value="NZ_WSES01000001.1"/>
</dbReference>
<proteinExistence type="predicted"/>
<dbReference type="PROSITE" id="PS51257">
    <property type="entry name" value="PROKAR_LIPOPROTEIN"/>
    <property type="match status" value="1"/>
</dbReference>
<name>A0A7X3FV78_9BURK</name>
<accession>A0A7X3FV78</accession>
<dbReference type="AlphaFoldDB" id="A0A7X3FV78"/>
<feature type="chain" id="PRO_5031401497" evidence="1">
    <location>
        <begin position="25"/>
        <end position="212"/>
    </location>
</feature>
<evidence type="ECO:0000256" key="1">
    <source>
        <dbReference type="SAM" id="SignalP"/>
    </source>
</evidence>
<dbReference type="Proteomes" id="UP000443353">
    <property type="component" value="Unassembled WGS sequence"/>
</dbReference>
<organism evidence="2 3">
    <name type="scientific">Massilia cellulosiltytica</name>
    <dbReference type="NCBI Taxonomy" id="2683234"/>
    <lineage>
        <taxon>Bacteria</taxon>
        <taxon>Pseudomonadati</taxon>
        <taxon>Pseudomonadota</taxon>
        <taxon>Betaproteobacteria</taxon>
        <taxon>Burkholderiales</taxon>
        <taxon>Oxalobacteraceae</taxon>
        <taxon>Telluria group</taxon>
        <taxon>Massilia</taxon>
    </lineage>
</organism>
<gene>
    <name evidence="2" type="ORF">GPY61_00890</name>
</gene>
<comment type="caution">
    <text evidence="2">The sequence shown here is derived from an EMBL/GenBank/DDBJ whole genome shotgun (WGS) entry which is preliminary data.</text>
</comment>
<dbReference type="EMBL" id="WSES01000001">
    <property type="protein sequence ID" value="MVW58480.1"/>
    <property type="molecule type" value="Genomic_DNA"/>
</dbReference>
<evidence type="ECO:0000313" key="3">
    <source>
        <dbReference type="Proteomes" id="UP000443353"/>
    </source>
</evidence>
<keyword evidence="3" id="KW-1185">Reference proteome</keyword>
<protein>
    <submittedName>
        <fullName evidence="2">DUF3313 family protein</fullName>
    </submittedName>
</protein>
<keyword evidence="1" id="KW-0732">Signal</keyword>
<evidence type="ECO:0000313" key="2">
    <source>
        <dbReference type="EMBL" id="MVW58480.1"/>
    </source>
</evidence>
<dbReference type="Pfam" id="PF11769">
    <property type="entry name" value="DUF3313"/>
    <property type="match status" value="1"/>
</dbReference>
<feature type="signal peptide" evidence="1">
    <location>
        <begin position="1"/>
        <end position="24"/>
    </location>
</feature>
<reference evidence="2 3" key="1">
    <citation type="submission" date="2019-12" db="EMBL/GenBank/DDBJ databases">
        <authorList>
            <person name="Li C."/>
            <person name="Zhao J."/>
        </authorList>
    </citation>
    <scope>NUCLEOTIDE SEQUENCE [LARGE SCALE GENOMIC DNA]</scope>
    <source>
        <strain evidence="2 3">NEAU-DD11</strain>
    </source>
</reference>
<sequence>MNKQSASICSGLFLCIAGALSGCATNGMTRSGFLDTYETLAPTRYKHVLMFREAGFDPGRYAEVVVEHPLIKTSSGRIEGLDDAQQREVLDYVDTELHRQVSKIQAAPGAAGRVRLRVAVTELQTPNRMVNAITLLLVGPVTTGGASLEFEAVDDSTGRRIGAATCFDHGNVLTEFFASYTVLGHAKAAITTCIERIDGAWRDTTPVNTAQI</sequence>